<evidence type="ECO:0000256" key="2">
    <source>
        <dbReference type="ARBA" id="ARBA00022475"/>
    </source>
</evidence>
<feature type="transmembrane region" description="Helical" evidence="6">
    <location>
        <begin position="105"/>
        <end position="124"/>
    </location>
</feature>
<evidence type="ECO:0000313" key="8">
    <source>
        <dbReference type="Proteomes" id="UP000464657"/>
    </source>
</evidence>
<dbReference type="InterPro" id="IPR000537">
    <property type="entry name" value="UbiA_prenyltransferase"/>
</dbReference>
<feature type="transmembrane region" description="Helical" evidence="6">
    <location>
        <begin position="158"/>
        <end position="177"/>
    </location>
</feature>
<organism evidence="7 8">
    <name type="scientific">Kordia antarctica</name>
    <dbReference type="NCBI Taxonomy" id="1218801"/>
    <lineage>
        <taxon>Bacteria</taxon>
        <taxon>Pseudomonadati</taxon>
        <taxon>Bacteroidota</taxon>
        <taxon>Flavobacteriia</taxon>
        <taxon>Flavobacteriales</taxon>
        <taxon>Flavobacteriaceae</taxon>
        <taxon>Kordia</taxon>
    </lineage>
</organism>
<dbReference type="Pfam" id="PF01040">
    <property type="entry name" value="UbiA"/>
    <property type="match status" value="1"/>
</dbReference>
<feature type="transmembrane region" description="Helical" evidence="6">
    <location>
        <begin position="38"/>
        <end position="58"/>
    </location>
</feature>
<dbReference type="Proteomes" id="UP000464657">
    <property type="component" value="Chromosome"/>
</dbReference>
<dbReference type="AlphaFoldDB" id="A0A7L4ZFG7"/>
<evidence type="ECO:0000256" key="4">
    <source>
        <dbReference type="ARBA" id="ARBA00022989"/>
    </source>
</evidence>
<evidence type="ECO:0000256" key="5">
    <source>
        <dbReference type="ARBA" id="ARBA00023136"/>
    </source>
</evidence>
<keyword evidence="8" id="KW-1185">Reference proteome</keyword>
<dbReference type="GO" id="GO:0016765">
    <property type="term" value="F:transferase activity, transferring alkyl or aryl (other than methyl) groups"/>
    <property type="evidence" value="ECO:0007669"/>
    <property type="project" value="InterPro"/>
</dbReference>
<evidence type="ECO:0000256" key="1">
    <source>
        <dbReference type="ARBA" id="ARBA00004141"/>
    </source>
</evidence>
<feature type="transmembrane region" description="Helical" evidence="6">
    <location>
        <begin position="268"/>
        <end position="285"/>
    </location>
</feature>
<dbReference type="Gene3D" id="1.10.357.140">
    <property type="entry name" value="UbiA prenyltransferase"/>
    <property type="match status" value="1"/>
</dbReference>
<feature type="transmembrane region" description="Helical" evidence="6">
    <location>
        <begin position="131"/>
        <end position="152"/>
    </location>
</feature>
<dbReference type="GO" id="GO:0005886">
    <property type="term" value="C:plasma membrane"/>
    <property type="evidence" value="ECO:0007669"/>
    <property type="project" value="TreeGrafter"/>
</dbReference>
<sequence>MMQVLHLLRIKHWIKNILIFFTAFFGGELLEISNLKTLAFVFIYFSFTASLVYVVNDLKDVEKDKLHPEKKNRPLASGAISKTHAYILIALITAALGIASFYVPLYVFYVTLIYFILNILYTLWLKHIAIIELFIISLGFVFRIIIGGFAVSVVPSKWIIMLTFFMALYVIIAKRRGELLHTTNNQTRKVLASYSEQYLSSAMILVLGVSIVTYIMYTIDEQIITRFNTDKIYITTIFVVLAMLRHLQQTFVHNNTESPVKYILKDKLILIIILMWLSSFYFLIYF</sequence>
<dbReference type="OrthoDB" id="9803632at2"/>
<feature type="transmembrane region" description="Helical" evidence="6">
    <location>
        <begin position="198"/>
        <end position="219"/>
    </location>
</feature>
<accession>A0A7L4ZFG7</accession>
<evidence type="ECO:0000256" key="3">
    <source>
        <dbReference type="ARBA" id="ARBA00022692"/>
    </source>
</evidence>
<dbReference type="CDD" id="cd13963">
    <property type="entry name" value="PT_UbiA_2"/>
    <property type="match status" value="1"/>
</dbReference>
<evidence type="ECO:0000256" key="6">
    <source>
        <dbReference type="SAM" id="Phobius"/>
    </source>
</evidence>
<keyword evidence="2" id="KW-1003">Cell membrane</keyword>
<keyword evidence="7" id="KW-0808">Transferase</keyword>
<dbReference type="EC" id="2.4.2.45" evidence="7"/>
<dbReference type="EMBL" id="CP019288">
    <property type="protein sequence ID" value="QHI35239.1"/>
    <property type="molecule type" value="Genomic_DNA"/>
</dbReference>
<feature type="transmembrane region" description="Helical" evidence="6">
    <location>
        <begin position="231"/>
        <end position="247"/>
    </location>
</feature>
<feature type="transmembrane region" description="Helical" evidence="6">
    <location>
        <begin position="79"/>
        <end position="99"/>
    </location>
</feature>
<dbReference type="RefSeq" id="WP_160127994.1">
    <property type="nucleotide sequence ID" value="NZ_CP019288.1"/>
</dbReference>
<keyword evidence="4 6" id="KW-1133">Transmembrane helix</keyword>
<dbReference type="GO" id="GO:0016757">
    <property type="term" value="F:glycosyltransferase activity"/>
    <property type="evidence" value="ECO:0007669"/>
    <property type="project" value="UniProtKB-KW"/>
</dbReference>
<protein>
    <submittedName>
        <fullName evidence="7">Decaprenyl-phosphate phosphoribosyltransferase</fullName>
        <ecNumber evidence="7">2.4.2.45</ecNumber>
    </submittedName>
</protein>
<dbReference type="InterPro" id="IPR044878">
    <property type="entry name" value="UbiA_sf"/>
</dbReference>
<evidence type="ECO:0000313" key="7">
    <source>
        <dbReference type="EMBL" id="QHI35239.1"/>
    </source>
</evidence>
<dbReference type="GO" id="GO:0009247">
    <property type="term" value="P:glycolipid biosynthetic process"/>
    <property type="evidence" value="ECO:0007669"/>
    <property type="project" value="TreeGrafter"/>
</dbReference>
<keyword evidence="5 6" id="KW-0472">Membrane</keyword>
<dbReference type="PANTHER" id="PTHR11048">
    <property type="entry name" value="PRENYLTRANSFERASES"/>
    <property type="match status" value="1"/>
</dbReference>
<name>A0A7L4ZFG7_9FLAO</name>
<dbReference type="KEGG" id="kan:IMCC3317_05850"/>
<keyword evidence="3 6" id="KW-0812">Transmembrane</keyword>
<feature type="transmembrane region" description="Helical" evidence="6">
    <location>
        <begin position="12"/>
        <end position="32"/>
    </location>
</feature>
<gene>
    <name evidence="7" type="ORF">IMCC3317_05850</name>
</gene>
<dbReference type="PANTHER" id="PTHR11048:SF5">
    <property type="entry name" value="DECAPRENYL-PHOSPHATE PHOSPHORIBOSYLTRANSFERASE"/>
    <property type="match status" value="1"/>
</dbReference>
<reference evidence="7 8" key="1">
    <citation type="journal article" date="2013" name="Int. J. Syst. Evol. Microbiol.">
        <title>Kordia antarctica sp. nov., isolated from Antarctic seawater.</title>
        <authorList>
            <person name="Baek K."/>
            <person name="Choi A."/>
            <person name="Kang I."/>
            <person name="Lee K."/>
            <person name="Cho J.C."/>
        </authorList>
    </citation>
    <scope>NUCLEOTIDE SEQUENCE [LARGE SCALE GENOMIC DNA]</scope>
    <source>
        <strain evidence="7 8">IMCC3317</strain>
    </source>
</reference>
<dbReference type="InterPro" id="IPR039653">
    <property type="entry name" value="Prenyltransferase"/>
</dbReference>
<proteinExistence type="predicted"/>
<keyword evidence="7" id="KW-0328">Glycosyltransferase</keyword>
<comment type="subcellular location">
    <subcellularLocation>
        <location evidence="1">Membrane</location>
        <topology evidence="1">Multi-pass membrane protein</topology>
    </subcellularLocation>
</comment>